<feature type="domain" description="Acyl-ACP thioesterase N-terminal hotdog" evidence="8">
    <location>
        <begin position="6"/>
        <end position="126"/>
    </location>
</feature>
<dbReference type="InterPro" id="IPR049427">
    <property type="entry name" value="Acyl-ACP_TE_C"/>
</dbReference>
<protein>
    <recommendedName>
        <fullName evidence="11">Acyl-ACP thioesterase</fullName>
    </recommendedName>
</protein>
<sequence>MDRELFWKETFKVRAYEAGPDQRATIHSICNYLQESAANHAVAMKVAMDTLLKANMTWVLSRLHIRMEKFPYWNQVMTIETWPATKEAHHAVRDFRLMVGDELVGVATSSWMMFDFVKRRPVPIPDFMDRYQNREAGRTLHDPFDPLPEIPDRDGLKGLRFRVRMSDLDMNQHVNAVHYLAWALESVPADIWKSAVAHEVEINYRSECHYGDAVLSYSRVHEESADRLVILHQLIREKDGREVTRIRSTWRKK</sequence>
<dbReference type="InterPro" id="IPR045023">
    <property type="entry name" value="FATA/B"/>
</dbReference>
<keyword evidence="6" id="KW-0443">Lipid metabolism</keyword>
<evidence type="ECO:0000256" key="4">
    <source>
        <dbReference type="ARBA" id="ARBA00022832"/>
    </source>
</evidence>
<evidence type="ECO:0000313" key="10">
    <source>
        <dbReference type="EMBL" id="HHJ51678.1"/>
    </source>
</evidence>
<dbReference type="CDD" id="cd00586">
    <property type="entry name" value="4HBT"/>
    <property type="match status" value="1"/>
</dbReference>
<evidence type="ECO:0000256" key="5">
    <source>
        <dbReference type="ARBA" id="ARBA00022946"/>
    </source>
</evidence>
<keyword evidence="7" id="KW-0275">Fatty acid biosynthesis</keyword>
<evidence type="ECO:0000259" key="8">
    <source>
        <dbReference type="Pfam" id="PF01643"/>
    </source>
</evidence>
<proteinExistence type="inferred from homology"/>
<organism evidence="10">
    <name type="scientific">Caldithrix abyssi</name>
    <dbReference type="NCBI Taxonomy" id="187145"/>
    <lineage>
        <taxon>Bacteria</taxon>
        <taxon>Pseudomonadati</taxon>
        <taxon>Calditrichota</taxon>
        <taxon>Calditrichia</taxon>
        <taxon>Calditrichales</taxon>
        <taxon>Calditrichaceae</taxon>
        <taxon>Caldithrix</taxon>
    </lineage>
</organism>
<evidence type="ECO:0000256" key="3">
    <source>
        <dbReference type="ARBA" id="ARBA00022801"/>
    </source>
</evidence>
<comment type="caution">
    <text evidence="10">The sequence shown here is derived from an EMBL/GenBank/DDBJ whole genome shotgun (WGS) entry which is preliminary data.</text>
</comment>
<dbReference type="InterPro" id="IPR002864">
    <property type="entry name" value="Acyl-ACP_thioesterase_NHD"/>
</dbReference>
<reference evidence="10" key="1">
    <citation type="journal article" date="2020" name="mSystems">
        <title>Genome- and Community-Level Interaction Insights into Carbon Utilization and Element Cycling Functions of Hydrothermarchaeota in Hydrothermal Sediment.</title>
        <authorList>
            <person name="Zhou Z."/>
            <person name="Liu Y."/>
            <person name="Xu W."/>
            <person name="Pan J."/>
            <person name="Luo Z.H."/>
            <person name="Li M."/>
        </authorList>
    </citation>
    <scope>NUCLEOTIDE SEQUENCE [LARGE SCALE GENOMIC DNA]</scope>
    <source>
        <strain evidence="10">HyVt-527</strain>
    </source>
</reference>
<keyword evidence="3" id="KW-0378">Hydrolase</keyword>
<dbReference type="SUPFAM" id="SSF54637">
    <property type="entry name" value="Thioesterase/thiol ester dehydrase-isomerase"/>
    <property type="match status" value="2"/>
</dbReference>
<evidence type="ECO:0000256" key="6">
    <source>
        <dbReference type="ARBA" id="ARBA00023098"/>
    </source>
</evidence>
<evidence type="ECO:0000256" key="7">
    <source>
        <dbReference type="ARBA" id="ARBA00023160"/>
    </source>
</evidence>
<keyword evidence="2" id="KW-0444">Lipid biosynthesis</keyword>
<dbReference type="PANTHER" id="PTHR31727">
    <property type="entry name" value="OLEOYL-ACYL CARRIER PROTEIN THIOESTERASE 1, CHLOROPLASTIC"/>
    <property type="match status" value="1"/>
</dbReference>
<dbReference type="Proteomes" id="UP000886124">
    <property type="component" value="Unassembled WGS sequence"/>
</dbReference>
<dbReference type="Gene3D" id="3.10.129.10">
    <property type="entry name" value="Hotdog Thioesterase"/>
    <property type="match status" value="1"/>
</dbReference>
<dbReference type="PANTHER" id="PTHR31727:SF6">
    <property type="entry name" value="OLEOYL-ACYL CARRIER PROTEIN THIOESTERASE 1, CHLOROPLASTIC"/>
    <property type="match status" value="1"/>
</dbReference>
<dbReference type="Pfam" id="PF20791">
    <property type="entry name" value="Acyl-ACP_TE_C"/>
    <property type="match status" value="1"/>
</dbReference>
<dbReference type="GO" id="GO:0000036">
    <property type="term" value="F:acyl carrier activity"/>
    <property type="evidence" value="ECO:0007669"/>
    <property type="project" value="TreeGrafter"/>
</dbReference>
<evidence type="ECO:0008006" key="11">
    <source>
        <dbReference type="Google" id="ProtNLM"/>
    </source>
</evidence>
<keyword evidence="5" id="KW-0809">Transit peptide</keyword>
<feature type="domain" description="Acyl-ACP thioesterase-like C-terminal" evidence="9">
    <location>
        <begin position="159"/>
        <end position="252"/>
    </location>
</feature>
<comment type="similarity">
    <text evidence="1">Belongs to the acyl-ACP thioesterase family.</text>
</comment>
<accession>A0A7V5PMC0</accession>
<dbReference type="EMBL" id="DROD01000042">
    <property type="protein sequence ID" value="HHJ51678.1"/>
    <property type="molecule type" value="Genomic_DNA"/>
</dbReference>
<keyword evidence="4" id="KW-0276">Fatty acid metabolism</keyword>
<dbReference type="AlphaFoldDB" id="A0A7V5PMC0"/>
<name>A0A7V5PMC0_CALAY</name>
<dbReference type="GO" id="GO:0016297">
    <property type="term" value="F:fatty acyl-[ACP] hydrolase activity"/>
    <property type="evidence" value="ECO:0007669"/>
    <property type="project" value="InterPro"/>
</dbReference>
<dbReference type="Pfam" id="PF01643">
    <property type="entry name" value="Acyl-ACP_TE"/>
    <property type="match status" value="1"/>
</dbReference>
<evidence type="ECO:0000256" key="2">
    <source>
        <dbReference type="ARBA" id="ARBA00022516"/>
    </source>
</evidence>
<evidence type="ECO:0000256" key="1">
    <source>
        <dbReference type="ARBA" id="ARBA00006500"/>
    </source>
</evidence>
<dbReference type="InterPro" id="IPR029069">
    <property type="entry name" value="HotDog_dom_sf"/>
</dbReference>
<gene>
    <name evidence="10" type="ORF">ENJ89_00660</name>
</gene>
<evidence type="ECO:0000259" key="9">
    <source>
        <dbReference type="Pfam" id="PF20791"/>
    </source>
</evidence>